<protein>
    <submittedName>
        <fullName evidence="2">YggT family protein</fullName>
    </submittedName>
</protein>
<sequence>MPFFVSLVATVIYVALVVFFILMWGRFVLDLARMLARQWRPKGLVLVLAEFAYLVTDPPIRLVRRVIPPLRIGGAALDFAWSIVMLVVIILMSITLGFMN</sequence>
<feature type="transmembrane region" description="Helical" evidence="1">
    <location>
        <begin position="80"/>
        <end position="99"/>
    </location>
</feature>
<keyword evidence="1" id="KW-0472">Membrane</keyword>
<keyword evidence="1" id="KW-0812">Transmembrane</keyword>
<comment type="caution">
    <text evidence="2">The sequence shown here is derived from an EMBL/GenBank/DDBJ whole genome shotgun (WGS) entry which is preliminary data.</text>
</comment>
<dbReference type="EMBL" id="JARXVQ010000001">
    <property type="protein sequence ID" value="MDH6180826.1"/>
    <property type="molecule type" value="Genomic_DNA"/>
</dbReference>
<accession>A0ABT6KLE4</accession>
<organism evidence="2 3">
    <name type="scientific">Antiquaquibacter oligotrophicus</name>
    <dbReference type="NCBI Taxonomy" id="2880260"/>
    <lineage>
        <taxon>Bacteria</taxon>
        <taxon>Bacillati</taxon>
        <taxon>Actinomycetota</taxon>
        <taxon>Actinomycetes</taxon>
        <taxon>Micrococcales</taxon>
        <taxon>Microbacteriaceae</taxon>
        <taxon>Antiquaquibacter</taxon>
    </lineage>
</organism>
<evidence type="ECO:0000313" key="2">
    <source>
        <dbReference type="EMBL" id="MDH6180826.1"/>
    </source>
</evidence>
<dbReference type="InterPro" id="IPR003425">
    <property type="entry name" value="CCB3/YggT"/>
</dbReference>
<evidence type="ECO:0000256" key="1">
    <source>
        <dbReference type="SAM" id="Phobius"/>
    </source>
</evidence>
<keyword evidence="3" id="KW-1185">Reference proteome</keyword>
<evidence type="ECO:0000313" key="3">
    <source>
        <dbReference type="Proteomes" id="UP001160142"/>
    </source>
</evidence>
<proteinExistence type="predicted"/>
<dbReference type="Proteomes" id="UP001160142">
    <property type="component" value="Unassembled WGS sequence"/>
</dbReference>
<reference evidence="2 3" key="1">
    <citation type="submission" date="2023-04" db="EMBL/GenBank/DDBJ databases">
        <title>Genome Encyclopedia of Bacteria and Archaea VI: Functional Genomics of Type Strains.</title>
        <authorList>
            <person name="Whitman W."/>
        </authorList>
    </citation>
    <scope>NUCLEOTIDE SEQUENCE [LARGE SCALE GENOMIC DNA]</scope>
    <source>
        <strain evidence="2 3">SG_E_30_P1</strain>
    </source>
</reference>
<feature type="transmembrane region" description="Helical" evidence="1">
    <location>
        <begin position="6"/>
        <end position="29"/>
    </location>
</feature>
<keyword evidence="1" id="KW-1133">Transmembrane helix</keyword>
<dbReference type="RefSeq" id="WP_322133163.1">
    <property type="nucleotide sequence ID" value="NZ_CP085036.1"/>
</dbReference>
<dbReference type="Pfam" id="PF02325">
    <property type="entry name" value="CCB3_YggT"/>
    <property type="match status" value="1"/>
</dbReference>
<name>A0ABT6KLE4_9MICO</name>
<gene>
    <name evidence="2" type="ORF">M2152_001008</name>
</gene>